<proteinExistence type="predicted"/>
<accession>A0ABR2JPJ2</accession>
<evidence type="ECO:0000313" key="3">
    <source>
        <dbReference type="Proteomes" id="UP001470230"/>
    </source>
</evidence>
<gene>
    <name evidence="2" type="ORF">M9Y10_003264</name>
</gene>
<evidence type="ECO:0000256" key="1">
    <source>
        <dbReference type="SAM" id="Phobius"/>
    </source>
</evidence>
<sequence>MKGGIFCYLNGGFLTLVSKSSMIERTKETYSIGFIQMLLYIISYVSIFLSIFFFLIDYLFVSRFSTFKKLEIQDDINFDENFSVNEQRSFYLSHARSELEY</sequence>
<organism evidence="2 3">
    <name type="scientific">Tritrichomonas musculus</name>
    <dbReference type="NCBI Taxonomy" id="1915356"/>
    <lineage>
        <taxon>Eukaryota</taxon>
        <taxon>Metamonada</taxon>
        <taxon>Parabasalia</taxon>
        <taxon>Tritrichomonadida</taxon>
        <taxon>Tritrichomonadidae</taxon>
        <taxon>Tritrichomonas</taxon>
    </lineage>
</organism>
<protein>
    <submittedName>
        <fullName evidence="2">Uncharacterized protein</fullName>
    </submittedName>
</protein>
<name>A0ABR2JPJ2_9EUKA</name>
<evidence type="ECO:0000313" key="2">
    <source>
        <dbReference type="EMBL" id="KAK8880584.1"/>
    </source>
</evidence>
<keyword evidence="1" id="KW-0472">Membrane</keyword>
<dbReference type="Proteomes" id="UP001470230">
    <property type="component" value="Unassembled WGS sequence"/>
</dbReference>
<feature type="transmembrane region" description="Helical" evidence="1">
    <location>
        <begin position="37"/>
        <end position="60"/>
    </location>
</feature>
<reference evidence="2 3" key="1">
    <citation type="submission" date="2024-04" db="EMBL/GenBank/DDBJ databases">
        <title>Tritrichomonas musculus Genome.</title>
        <authorList>
            <person name="Alves-Ferreira E."/>
            <person name="Grigg M."/>
            <person name="Lorenzi H."/>
            <person name="Galac M."/>
        </authorList>
    </citation>
    <scope>NUCLEOTIDE SEQUENCE [LARGE SCALE GENOMIC DNA]</scope>
    <source>
        <strain evidence="2 3">EAF2021</strain>
    </source>
</reference>
<keyword evidence="3" id="KW-1185">Reference proteome</keyword>
<keyword evidence="1" id="KW-0812">Transmembrane</keyword>
<comment type="caution">
    <text evidence="2">The sequence shown here is derived from an EMBL/GenBank/DDBJ whole genome shotgun (WGS) entry which is preliminary data.</text>
</comment>
<keyword evidence="1" id="KW-1133">Transmembrane helix</keyword>
<dbReference type="EMBL" id="JAPFFF010000010">
    <property type="protein sequence ID" value="KAK8880584.1"/>
    <property type="molecule type" value="Genomic_DNA"/>
</dbReference>